<dbReference type="AlphaFoldDB" id="A0A9W8I6M7"/>
<dbReference type="PANTHER" id="PTHR43270:SF8">
    <property type="entry name" value="DI- AND TRIPEPTIDASE DUG2-RELATED"/>
    <property type="match status" value="1"/>
</dbReference>
<proteinExistence type="predicted"/>
<keyword evidence="2" id="KW-0479">Metal-binding</keyword>
<dbReference type="OrthoDB" id="7832001at2759"/>
<protein>
    <recommendedName>
        <fullName evidence="6">Peptidase M20 dimerisation domain-containing protein</fullName>
    </recommendedName>
</protein>
<dbReference type="Proteomes" id="UP001139887">
    <property type="component" value="Unassembled WGS sequence"/>
</dbReference>
<dbReference type="GO" id="GO:0046872">
    <property type="term" value="F:metal ion binding"/>
    <property type="evidence" value="ECO:0007669"/>
    <property type="project" value="UniProtKB-KW"/>
</dbReference>
<evidence type="ECO:0008006" key="6">
    <source>
        <dbReference type="Google" id="ProtNLM"/>
    </source>
</evidence>
<reference evidence="4" key="1">
    <citation type="submission" date="2022-07" db="EMBL/GenBank/DDBJ databases">
        <title>Phylogenomic reconstructions and comparative analyses of Kickxellomycotina fungi.</title>
        <authorList>
            <person name="Reynolds N.K."/>
            <person name="Stajich J.E."/>
            <person name="Barry K."/>
            <person name="Grigoriev I.V."/>
            <person name="Crous P."/>
            <person name="Smith M.E."/>
        </authorList>
    </citation>
    <scope>NUCLEOTIDE SEQUENCE</scope>
    <source>
        <strain evidence="4">NRRL 1566</strain>
    </source>
</reference>
<keyword evidence="5" id="KW-1185">Reference proteome</keyword>
<dbReference type="Gene3D" id="3.40.630.10">
    <property type="entry name" value="Zn peptidases"/>
    <property type="match status" value="1"/>
</dbReference>
<evidence type="ECO:0000313" key="4">
    <source>
        <dbReference type="EMBL" id="KAJ2844149.1"/>
    </source>
</evidence>
<evidence type="ECO:0000313" key="5">
    <source>
        <dbReference type="Proteomes" id="UP001139887"/>
    </source>
</evidence>
<keyword evidence="3" id="KW-0378">Hydrolase</keyword>
<evidence type="ECO:0000256" key="3">
    <source>
        <dbReference type="ARBA" id="ARBA00022801"/>
    </source>
</evidence>
<evidence type="ECO:0000256" key="1">
    <source>
        <dbReference type="ARBA" id="ARBA00022670"/>
    </source>
</evidence>
<dbReference type="GO" id="GO:0008233">
    <property type="term" value="F:peptidase activity"/>
    <property type="evidence" value="ECO:0007669"/>
    <property type="project" value="UniProtKB-KW"/>
</dbReference>
<name>A0A9W8I6M7_9FUNG</name>
<dbReference type="PANTHER" id="PTHR43270">
    <property type="entry name" value="BETA-ALA-HIS DIPEPTIDASE"/>
    <property type="match status" value="1"/>
</dbReference>
<sequence>MDVSTVAARSNATLVPAAAQASLSVRVVPDQSIDGIAASLRAHIEHVFAEIQTQRHQAGSTLDELRLHLDVKPHAHWWLADPETPVYQAAAQAIRKVWSDAGGSKEEAVHVPLLIREGGSIPAVPWLESFFAPHAVAVNLPMGQSSDNAHLDNERISLENLMRGRQIIHHLIQDFKIQ</sequence>
<dbReference type="SUPFAM" id="SSF53187">
    <property type="entry name" value="Zn-dependent exopeptidases"/>
    <property type="match status" value="1"/>
</dbReference>
<dbReference type="EMBL" id="JANBUW010001171">
    <property type="protein sequence ID" value="KAJ2844149.1"/>
    <property type="molecule type" value="Genomic_DNA"/>
</dbReference>
<keyword evidence="1" id="KW-0645">Protease</keyword>
<dbReference type="Gene3D" id="3.30.70.360">
    <property type="match status" value="1"/>
</dbReference>
<comment type="caution">
    <text evidence="4">The sequence shown here is derived from an EMBL/GenBank/DDBJ whole genome shotgun (WGS) entry which is preliminary data.</text>
</comment>
<dbReference type="GO" id="GO:0006508">
    <property type="term" value="P:proteolysis"/>
    <property type="evidence" value="ECO:0007669"/>
    <property type="project" value="UniProtKB-KW"/>
</dbReference>
<evidence type="ECO:0000256" key="2">
    <source>
        <dbReference type="ARBA" id="ARBA00022723"/>
    </source>
</evidence>
<dbReference type="InterPro" id="IPR051458">
    <property type="entry name" value="Cyt/Met_Dipeptidase"/>
</dbReference>
<gene>
    <name evidence="4" type="ORF">IWW36_005293</name>
</gene>
<accession>A0A9W8I6M7</accession>
<dbReference type="GO" id="GO:0006751">
    <property type="term" value="P:glutathione catabolic process"/>
    <property type="evidence" value="ECO:0007669"/>
    <property type="project" value="TreeGrafter"/>
</dbReference>
<organism evidence="4 5">
    <name type="scientific">Coemansia brasiliensis</name>
    <dbReference type="NCBI Taxonomy" id="2650707"/>
    <lineage>
        <taxon>Eukaryota</taxon>
        <taxon>Fungi</taxon>
        <taxon>Fungi incertae sedis</taxon>
        <taxon>Zoopagomycota</taxon>
        <taxon>Kickxellomycotina</taxon>
        <taxon>Kickxellomycetes</taxon>
        <taxon>Kickxellales</taxon>
        <taxon>Kickxellaceae</taxon>
        <taxon>Coemansia</taxon>
    </lineage>
</organism>